<proteinExistence type="predicted"/>
<dbReference type="Pfam" id="PF14229">
    <property type="entry name" value="DUF4332"/>
    <property type="match status" value="2"/>
</dbReference>
<name>A0A517SQX3_9BACT</name>
<reference evidence="3 4" key="1">
    <citation type="submission" date="2019-02" db="EMBL/GenBank/DDBJ databases">
        <title>Deep-cultivation of Planctomycetes and their phenomic and genomic characterization uncovers novel biology.</title>
        <authorList>
            <person name="Wiegand S."/>
            <person name="Jogler M."/>
            <person name="Boedeker C."/>
            <person name="Pinto D."/>
            <person name="Vollmers J."/>
            <person name="Rivas-Marin E."/>
            <person name="Kohn T."/>
            <person name="Peeters S.H."/>
            <person name="Heuer A."/>
            <person name="Rast P."/>
            <person name="Oberbeckmann S."/>
            <person name="Bunk B."/>
            <person name="Jeske O."/>
            <person name="Meyerdierks A."/>
            <person name="Storesund J.E."/>
            <person name="Kallscheuer N."/>
            <person name="Luecker S."/>
            <person name="Lage O.M."/>
            <person name="Pohl T."/>
            <person name="Merkel B.J."/>
            <person name="Hornburger P."/>
            <person name="Mueller R.-W."/>
            <person name="Bruemmer F."/>
            <person name="Labrenz M."/>
            <person name="Spormann A.M."/>
            <person name="Op den Camp H."/>
            <person name="Overmann J."/>
            <person name="Amann R."/>
            <person name="Jetten M.S.M."/>
            <person name="Mascher T."/>
            <person name="Medema M.H."/>
            <person name="Devos D.P."/>
            <person name="Kaster A.-K."/>
            <person name="Ovreas L."/>
            <person name="Rohde M."/>
            <person name="Galperin M.Y."/>
            <person name="Jogler C."/>
        </authorList>
    </citation>
    <scope>NUCLEOTIDE SEQUENCE [LARGE SCALE GENOMIC DNA]</scope>
    <source>
        <strain evidence="3 4">SV_7m_r</strain>
    </source>
</reference>
<dbReference type="EMBL" id="CP036272">
    <property type="protein sequence ID" value="QDT58509.1"/>
    <property type="molecule type" value="Genomic_DNA"/>
</dbReference>
<evidence type="ECO:0000313" key="3">
    <source>
        <dbReference type="EMBL" id="QDT58509.1"/>
    </source>
</evidence>
<feature type="domain" description="DUF4332" evidence="2">
    <location>
        <begin position="759"/>
        <end position="880"/>
    </location>
</feature>
<evidence type="ECO:0000313" key="4">
    <source>
        <dbReference type="Proteomes" id="UP000315003"/>
    </source>
</evidence>
<dbReference type="OrthoDB" id="219171at2"/>
<evidence type="ECO:0000256" key="1">
    <source>
        <dbReference type="SAM" id="MobiDB-lite"/>
    </source>
</evidence>
<feature type="domain" description="DUF4332" evidence="2">
    <location>
        <begin position="555"/>
        <end position="673"/>
    </location>
</feature>
<dbReference type="Proteomes" id="UP000315003">
    <property type="component" value="Chromosome"/>
</dbReference>
<gene>
    <name evidence="3" type="ORF">SV7mr_10020</name>
</gene>
<feature type="region of interest" description="Disordered" evidence="1">
    <location>
        <begin position="499"/>
        <end position="533"/>
    </location>
</feature>
<dbReference type="InterPro" id="IPR025567">
    <property type="entry name" value="DUF4332"/>
</dbReference>
<accession>A0A517SQX3</accession>
<keyword evidence="4" id="KW-1185">Reference proteome</keyword>
<evidence type="ECO:0000259" key="2">
    <source>
        <dbReference type="Pfam" id="PF14229"/>
    </source>
</evidence>
<feature type="compositionally biased region" description="Low complexity" evidence="1">
    <location>
        <begin position="511"/>
        <end position="529"/>
    </location>
</feature>
<organism evidence="3 4">
    <name type="scientific">Stieleria bergensis</name>
    <dbReference type="NCBI Taxonomy" id="2528025"/>
    <lineage>
        <taxon>Bacteria</taxon>
        <taxon>Pseudomonadati</taxon>
        <taxon>Planctomycetota</taxon>
        <taxon>Planctomycetia</taxon>
        <taxon>Pirellulales</taxon>
        <taxon>Pirellulaceae</taxon>
        <taxon>Stieleria</taxon>
    </lineage>
</organism>
<sequence length="889" mass="96910">MAKEEPTVLLDRIDIDTHGLLNRVELGPFSQAMNLVSMPIGAGKTALVRFVRDSLVRRQYPLGMMNSSAGRVVWVEANGKIHCRREQDGSQQGRRTIEFESRGDVTHRFDYHHDSWINGIADTTPASRALQAIQLPDSIVDGILTDTAVSSVTRSVQACLLAGLCDPELTARCQNATQPIHASRPTASFADLASSWLNRLSSGRLRTINWDASQFVASGDWQTVRPHGGLVDINGQPETQHGAAERALAVIAVRLAAADVIKQSGLMASAGHGIPLLIETQPELITGAHWNATQIDQLVQTLRQASESSGHQLIVLTSDRILTNVMISAGAKSFAVHGKRDGHQHRPLWKPHYALERYSGPHYHATQPITHDPSSDAKVGLEHYSDEAASWERLAKHSPLPEARSLDAVNEDLDQAYWESTDATAAAFQIPPMSKPTLDYPAGGQRPAALGPVPQKVTQQVTQRAHRYGHLDNMQPWADGYYFSEHFTTDAPIARHAQPAHSPLTLPQGTQQPASLQSPSQSLAAGQPPLGLSQQASAQSPFFLNFDSPIDQAPSIDAVAAARLRRLEVTHINHLMNQDPNRLSDALGLAGVTAATVRRWQAECRLVCHVPQLRGFDARILVGCGIKDAATLSATNPNSLLDRVEAFLATERGQQILLSGTSYELARLTSWIAAGNVQPVETNTATTKGTVKKASAAQAESDSHDEVVYEFVDDHGQTAQASSKRKRQRQAPVVEASAGHELDSIKFYLNLDSPIVDAPSIGERMASHLHAIDLWTVADLVTADAETVADQLQQRRVDAAVVTTWQAQATLMCRVPNLRGHDAQLLIAAEITSPEELTEYDAETLLDTISPIAKSNEGKRILRGSQQPDLEELQSWIDSAYHQRELRAA</sequence>
<protein>
    <recommendedName>
        <fullName evidence="2">DUF4332 domain-containing protein</fullName>
    </recommendedName>
</protein>
<dbReference type="AlphaFoldDB" id="A0A517SQX3"/>